<evidence type="ECO:0000256" key="1">
    <source>
        <dbReference type="ARBA" id="ARBA00008791"/>
    </source>
</evidence>
<feature type="domain" description="UspA" evidence="2">
    <location>
        <begin position="5"/>
        <end position="147"/>
    </location>
</feature>
<name>A0A9E9LCN3_9BURK</name>
<reference evidence="3" key="1">
    <citation type="journal article" date="2022" name="Front. Microbiol.">
        <title>New perspectives on an old grouping: The genomic and phenotypic variability of Oxalobacter formigenes and the implications for calcium oxalate stone prevention.</title>
        <authorList>
            <person name="Chmiel J.A."/>
            <person name="Carr C."/>
            <person name="Stuivenberg G.A."/>
            <person name="Venema R."/>
            <person name="Chanyi R.M."/>
            <person name="Al K.F."/>
            <person name="Giguere D."/>
            <person name="Say H."/>
            <person name="Akouris P.P."/>
            <person name="Dominguez Romero S.A."/>
            <person name="Kwong A."/>
            <person name="Tai V."/>
            <person name="Koval S.F."/>
            <person name="Razvi H."/>
            <person name="Bjazevic J."/>
            <person name="Burton J.P."/>
        </authorList>
    </citation>
    <scope>NUCLEOTIDE SEQUENCE</scope>
    <source>
        <strain evidence="3">OxK</strain>
    </source>
</reference>
<protein>
    <submittedName>
        <fullName evidence="3">Universal stress protein</fullName>
    </submittedName>
</protein>
<dbReference type="PRINTS" id="PR01438">
    <property type="entry name" value="UNVRSLSTRESS"/>
</dbReference>
<dbReference type="CDD" id="cd00293">
    <property type="entry name" value="USP-like"/>
    <property type="match status" value="2"/>
</dbReference>
<dbReference type="InterPro" id="IPR006016">
    <property type="entry name" value="UspA"/>
</dbReference>
<dbReference type="AlphaFoldDB" id="A0A9E9LCN3"/>
<feature type="domain" description="UspA" evidence="2">
    <location>
        <begin position="154"/>
        <end position="295"/>
    </location>
</feature>
<comment type="similarity">
    <text evidence="1">Belongs to the universal stress protein A family.</text>
</comment>
<organism evidence="3">
    <name type="scientific">Oxalobacter aliiformigenes</name>
    <dbReference type="NCBI Taxonomy" id="2946593"/>
    <lineage>
        <taxon>Bacteria</taxon>
        <taxon>Pseudomonadati</taxon>
        <taxon>Pseudomonadota</taxon>
        <taxon>Betaproteobacteria</taxon>
        <taxon>Burkholderiales</taxon>
        <taxon>Oxalobacteraceae</taxon>
        <taxon>Oxalobacter</taxon>
    </lineage>
</organism>
<dbReference type="RefSeq" id="WP_269315560.1">
    <property type="nucleotide sequence ID" value="NZ_CP098251.1"/>
</dbReference>
<gene>
    <name evidence="3" type="ORF">NB646_06430</name>
</gene>
<dbReference type="Gene3D" id="3.40.50.620">
    <property type="entry name" value="HUPs"/>
    <property type="match status" value="2"/>
</dbReference>
<evidence type="ECO:0000313" key="3">
    <source>
        <dbReference type="EMBL" id="WAV90507.1"/>
    </source>
</evidence>
<dbReference type="InterPro" id="IPR014729">
    <property type="entry name" value="Rossmann-like_a/b/a_fold"/>
</dbReference>
<evidence type="ECO:0000259" key="2">
    <source>
        <dbReference type="Pfam" id="PF00582"/>
    </source>
</evidence>
<dbReference type="PANTHER" id="PTHR46268">
    <property type="entry name" value="STRESS RESPONSE PROTEIN NHAX"/>
    <property type="match status" value="1"/>
</dbReference>
<dbReference type="PANTHER" id="PTHR46268:SF6">
    <property type="entry name" value="UNIVERSAL STRESS PROTEIN UP12"/>
    <property type="match status" value="1"/>
</dbReference>
<accession>A0A9E9LCN3</accession>
<proteinExistence type="inferred from homology"/>
<sequence>MKNNHSIMVATDMSECATMAESRAAMLCQQLGKSRLDIINVQDLSIIDMLTRVLKSSSSDTEDAVRESMSGDLAQVATRLENKYRIPCEQLIRFGNPVAEIMKEIVARGTGLLVIGAHGNGPKSHDFLGNLPSKLLQISPVPLLVIRQEPKRAYDKIMIAVDFSEISYYQARQALSLATPDAEIVFVHAYEVPNEGIMRYANVSQGLLHEFRSDIRLKAGAEMQSFIARLQTSHHVTSVIQLGIPHVVIREHVQSKKPDLLVMGKLGRNRFEEFILGSTSRNAIYETDCDIMIVPPTAVKKEIQESADGQNRTAATGKS</sequence>
<dbReference type="Pfam" id="PF00582">
    <property type="entry name" value="Usp"/>
    <property type="match status" value="2"/>
</dbReference>
<dbReference type="InterPro" id="IPR006015">
    <property type="entry name" value="Universal_stress_UspA"/>
</dbReference>
<dbReference type="SUPFAM" id="SSF52402">
    <property type="entry name" value="Adenine nucleotide alpha hydrolases-like"/>
    <property type="match status" value="2"/>
</dbReference>
<dbReference type="Proteomes" id="UP001164819">
    <property type="component" value="Chromosome"/>
</dbReference>
<dbReference type="EMBL" id="CP098251">
    <property type="protein sequence ID" value="WAV90507.1"/>
    <property type="molecule type" value="Genomic_DNA"/>
</dbReference>